<reference evidence="11 12" key="2">
    <citation type="submission" date="2018-11" db="EMBL/GenBank/DDBJ databases">
        <title>Genomic Encyclopedia of Type Strains, Phase IV (KMG-IV): sequencing the most valuable type-strain genomes for metagenomic binning, comparative biology and taxonomic classification.</title>
        <authorList>
            <person name="Goeker M."/>
        </authorList>
    </citation>
    <scope>NUCLEOTIDE SEQUENCE [LARGE SCALE GENOMIC DNA]</scope>
    <source>
        <strain evidence="11 12">DSM 25797</strain>
    </source>
</reference>
<feature type="transmembrane region" description="Helical" evidence="8">
    <location>
        <begin position="81"/>
        <end position="99"/>
    </location>
</feature>
<evidence type="ECO:0000256" key="1">
    <source>
        <dbReference type="ARBA" id="ARBA00004429"/>
    </source>
</evidence>
<dbReference type="InterPro" id="IPR004736">
    <property type="entry name" value="MHS_symport"/>
</dbReference>
<dbReference type="InterPro" id="IPR020846">
    <property type="entry name" value="MFS_dom"/>
</dbReference>
<feature type="transmembrane region" description="Helical" evidence="8">
    <location>
        <begin position="312"/>
        <end position="332"/>
    </location>
</feature>
<keyword evidence="12" id="KW-1185">Reference proteome</keyword>
<evidence type="ECO:0000259" key="9">
    <source>
        <dbReference type="PROSITE" id="PS50850"/>
    </source>
</evidence>
<comment type="subcellular location">
    <subcellularLocation>
        <location evidence="1">Cell inner membrane</location>
        <topology evidence="1">Multi-pass membrane protein</topology>
    </subcellularLocation>
</comment>
<dbReference type="SUPFAM" id="SSF103473">
    <property type="entry name" value="MFS general substrate transporter"/>
    <property type="match status" value="1"/>
</dbReference>
<feature type="transmembrane region" description="Helical" evidence="8">
    <location>
        <begin position="50"/>
        <end position="69"/>
    </location>
</feature>
<organism evidence="10 13">
    <name type="scientific">Frederiksenia canicola</name>
    <dbReference type="NCBI Taxonomy" id="123824"/>
    <lineage>
        <taxon>Bacteria</taxon>
        <taxon>Pseudomonadati</taxon>
        <taxon>Pseudomonadota</taxon>
        <taxon>Gammaproteobacteria</taxon>
        <taxon>Pasteurellales</taxon>
        <taxon>Pasteurellaceae</taxon>
        <taxon>Frederiksenia</taxon>
    </lineage>
</organism>
<dbReference type="GO" id="GO:0005886">
    <property type="term" value="C:plasma membrane"/>
    <property type="evidence" value="ECO:0007669"/>
    <property type="project" value="UniProtKB-SubCell"/>
</dbReference>
<keyword evidence="4" id="KW-0997">Cell inner membrane</keyword>
<dbReference type="PROSITE" id="PS50850">
    <property type="entry name" value="MFS"/>
    <property type="match status" value="1"/>
</dbReference>
<dbReference type="NCBIfam" id="TIGR00883">
    <property type="entry name" value="2A0106"/>
    <property type="match status" value="1"/>
</dbReference>
<feature type="transmembrane region" description="Helical" evidence="8">
    <location>
        <begin position="181"/>
        <end position="200"/>
    </location>
</feature>
<feature type="transmembrane region" description="Helical" evidence="8">
    <location>
        <begin position="235"/>
        <end position="259"/>
    </location>
</feature>
<reference evidence="10 13" key="1">
    <citation type="submission" date="2016-03" db="EMBL/GenBank/DDBJ databases">
        <authorList>
            <person name="Hansen M.J."/>
            <person name="Bojesen A.M."/>
            <person name="Planet P."/>
        </authorList>
    </citation>
    <scope>NUCLEOTIDE SEQUENCE [LARGE SCALE GENOMIC DNA]</scope>
    <source>
        <strain evidence="10 13">HPA 21</strain>
    </source>
</reference>
<dbReference type="Proteomes" id="UP000502287">
    <property type="component" value="Chromosome"/>
</dbReference>
<name>A0AAE7C1M8_9PAST</name>
<dbReference type="RefSeq" id="WP_123957293.1">
    <property type="nucleotide sequence ID" value="NZ_CP015029.1"/>
</dbReference>
<feature type="domain" description="Major facilitator superfamily (MFS) profile" evidence="9">
    <location>
        <begin position="8"/>
        <end position="428"/>
    </location>
</feature>
<dbReference type="PANTHER" id="PTHR43045:SF2">
    <property type="entry name" value="INNER MEMBRANE METABOLITE TRANSPORT PROTEIN YHJE"/>
    <property type="match status" value="1"/>
</dbReference>
<feature type="transmembrane region" description="Helical" evidence="8">
    <location>
        <begin position="21"/>
        <end position="38"/>
    </location>
</feature>
<accession>A0AAE7C1M8</accession>
<feature type="transmembrane region" description="Helical" evidence="8">
    <location>
        <begin position="279"/>
        <end position="300"/>
    </location>
</feature>
<evidence type="ECO:0000256" key="7">
    <source>
        <dbReference type="ARBA" id="ARBA00023136"/>
    </source>
</evidence>
<evidence type="ECO:0000256" key="3">
    <source>
        <dbReference type="ARBA" id="ARBA00022475"/>
    </source>
</evidence>
<evidence type="ECO:0000256" key="5">
    <source>
        <dbReference type="ARBA" id="ARBA00022692"/>
    </source>
</evidence>
<feature type="transmembrane region" description="Helical" evidence="8">
    <location>
        <begin position="400"/>
        <end position="421"/>
    </location>
</feature>
<sequence>MKNTPRNIAVATMVGTAIEYFDNYIYAMAAVLVFNSQFFNSNDPLANDLYALSTLALTFFARPIGAILFGHFGDKIGRKKTLVASLLLMGISTIAIGLLPTYRDIGIWATLFLCLCRVGQGIGLGGEWAGAALVAVENSPKEKRAWYGIFPQLGAPIGLLLANGAFFLVGAIFGQNALVEWAWRIPFISSIVLVVIGLYLRAKLNESHVFMQAEQQGKTVAVPLKTIFKHHLKPFTVGMLIAASGYVLFYILVAFAQLYAKNAPALSAAGHPLGLGIPASTFTTFLLITSVIFGISIALSGVYAHKVGRRNLLLWSTLAMAIFGLALPLFLHNGTPTSVFWFLAIGFVIQGLTFGPMAVLLPELFPTQVRYSGAALSYTIAGIVGGSLFTVFSVKINANFGLIGIGLYLTAISLISCLALWRLAETTQLELTEI</sequence>
<feature type="transmembrane region" description="Helical" evidence="8">
    <location>
        <begin position="157"/>
        <end position="175"/>
    </location>
</feature>
<feature type="transmembrane region" description="Helical" evidence="8">
    <location>
        <begin position="105"/>
        <end position="136"/>
    </location>
</feature>
<evidence type="ECO:0000256" key="6">
    <source>
        <dbReference type="ARBA" id="ARBA00022989"/>
    </source>
</evidence>
<keyword evidence="2" id="KW-0813">Transport</keyword>
<dbReference type="GO" id="GO:0022857">
    <property type="term" value="F:transmembrane transporter activity"/>
    <property type="evidence" value="ECO:0007669"/>
    <property type="project" value="InterPro"/>
</dbReference>
<dbReference type="PANTHER" id="PTHR43045">
    <property type="entry name" value="SHIKIMATE TRANSPORTER"/>
    <property type="match status" value="1"/>
</dbReference>
<dbReference type="KEGG" id="fcl:A4G17_03075"/>
<dbReference type="AlphaFoldDB" id="A0AAE7C1M8"/>
<evidence type="ECO:0000313" key="10">
    <source>
        <dbReference type="EMBL" id="QIM64500.1"/>
    </source>
</evidence>
<dbReference type="Pfam" id="PF00083">
    <property type="entry name" value="Sugar_tr"/>
    <property type="match status" value="1"/>
</dbReference>
<feature type="transmembrane region" description="Helical" evidence="8">
    <location>
        <begin position="338"/>
        <end position="361"/>
    </location>
</feature>
<dbReference type="Proteomes" id="UP000276901">
    <property type="component" value="Unassembled WGS sequence"/>
</dbReference>
<dbReference type="InterPro" id="IPR005828">
    <property type="entry name" value="MFS_sugar_transport-like"/>
</dbReference>
<feature type="transmembrane region" description="Helical" evidence="8">
    <location>
        <begin position="373"/>
        <end position="394"/>
    </location>
</feature>
<protein>
    <submittedName>
        <fullName evidence="11">Metabolite-proton symporter</fullName>
    </submittedName>
    <submittedName>
        <fullName evidence="10">Transporter</fullName>
    </submittedName>
</protein>
<evidence type="ECO:0000313" key="11">
    <source>
        <dbReference type="EMBL" id="RPE91879.1"/>
    </source>
</evidence>
<evidence type="ECO:0000256" key="2">
    <source>
        <dbReference type="ARBA" id="ARBA00022448"/>
    </source>
</evidence>
<gene>
    <name evidence="10" type="ORF">A4G17_03075</name>
    <name evidence="11" type="ORF">EDC49_1671</name>
</gene>
<evidence type="ECO:0000256" key="4">
    <source>
        <dbReference type="ARBA" id="ARBA00022519"/>
    </source>
</evidence>
<dbReference type="EMBL" id="CP015029">
    <property type="protein sequence ID" value="QIM64500.1"/>
    <property type="molecule type" value="Genomic_DNA"/>
</dbReference>
<keyword evidence="3" id="KW-1003">Cell membrane</keyword>
<dbReference type="EMBL" id="RKQT01000004">
    <property type="protein sequence ID" value="RPE91879.1"/>
    <property type="molecule type" value="Genomic_DNA"/>
</dbReference>
<dbReference type="CDD" id="cd17369">
    <property type="entry name" value="MFS_ShiA_like"/>
    <property type="match status" value="1"/>
</dbReference>
<evidence type="ECO:0000313" key="13">
    <source>
        <dbReference type="Proteomes" id="UP000502287"/>
    </source>
</evidence>
<dbReference type="InterPro" id="IPR036259">
    <property type="entry name" value="MFS_trans_sf"/>
</dbReference>
<keyword evidence="5 8" id="KW-0812">Transmembrane</keyword>
<proteinExistence type="predicted"/>
<evidence type="ECO:0000256" key="8">
    <source>
        <dbReference type="SAM" id="Phobius"/>
    </source>
</evidence>
<keyword evidence="7 8" id="KW-0472">Membrane</keyword>
<dbReference type="Gene3D" id="1.20.1250.20">
    <property type="entry name" value="MFS general substrate transporter like domains"/>
    <property type="match status" value="1"/>
</dbReference>
<evidence type="ECO:0000313" key="12">
    <source>
        <dbReference type="Proteomes" id="UP000276901"/>
    </source>
</evidence>
<keyword evidence="6 8" id="KW-1133">Transmembrane helix</keyword>